<evidence type="ECO:0000256" key="1">
    <source>
        <dbReference type="ARBA" id="ARBA00022676"/>
    </source>
</evidence>
<evidence type="ECO:0000313" key="7">
    <source>
        <dbReference type="Proteomes" id="UP001302719"/>
    </source>
</evidence>
<keyword evidence="2 4" id="KW-0808">Transferase</keyword>
<feature type="site" description="Important for substrate specificity" evidence="4">
    <location>
        <position position="182"/>
    </location>
</feature>
<organism evidence="6 7">
    <name type="scientific">Candidatus Nitrospira allomarina</name>
    <dbReference type="NCBI Taxonomy" id="3020900"/>
    <lineage>
        <taxon>Bacteria</taxon>
        <taxon>Pseudomonadati</taxon>
        <taxon>Nitrospirota</taxon>
        <taxon>Nitrospiria</taxon>
        <taxon>Nitrospirales</taxon>
        <taxon>Nitrospiraceae</taxon>
        <taxon>Nitrospira</taxon>
    </lineage>
</organism>
<dbReference type="GO" id="GO:0019509">
    <property type="term" value="P:L-methionine salvage from methylthioadenosine"/>
    <property type="evidence" value="ECO:0007669"/>
    <property type="project" value="UniProtKB-UniRule"/>
</dbReference>
<dbReference type="NCBIfam" id="TIGR01694">
    <property type="entry name" value="MTAP"/>
    <property type="match status" value="1"/>
</dbReference>
<feature type="binding site" evidence="4">
    <location>
        <begin position="224"/>
        <end position="226"/>
    </location>
    <ligand>
        <name>substrate</name>
    </ligand>
</feature>
<accession>A0AA96GJC3</accession>
<dbReference type="InterPro" id="IPR035994">
    <property type="entry name" value="Nucleoside_phosphorylase_sf"/>
</dbReference>
<name>A0AA96GJC3_9BACT</name>
<keyword evidence="7" id="KW-1185">Reference proteome</keyword>
<dbReference type="PANTHER" id="PTHR42679:SF2">
    <property type="entry name" value="S-METHYL-5'-THIOADENOSINE PHOSPHORYLASE"/>
    <property type="match status" value="1"/>
</dbReference>
<feature type="binding site" evidence="4">
    <location>
        <begin position="102"/>
        <end position="103"/>
    </location>
    <ligand>
        <name>phosphate</name>
        <dbReference type="ChEBI" id="CHEBI:43474"/>
    </ligand>
</feature>
<dbReference type="Proteomes" id="UP001302719">
    <property type="component" value="Chromosome"/>
</dbReference>
<dbReference type="PANTHER" id="PTHR42679">
    <property type="entry name" value="S-METHYL-5'-THIOADENOSINE PHOSPHORYLASE"/>
    <property type="match status" value="1"/>
</dbReference>
<feature type="binding site" evidence="4">
    <location>
        <position position="200"/>
    </location>
    <ligand>
        <name>substrate</name>
    </ligand>
</feature>
<dbReference type="InterPro" id="IPR010044">
    <property type="entry name" value="MTAP"/>
</dbReference>
<dbReference type="GO" id="GO:0005829">
    <property type="term" value="C:cytosol"/>
    <property type="evidence" value="ECO:0007669"/>
    <property type="project" value="TreeGrafter"/>
</dbReference>
<evidence type="ECO:0000256" key="2">
    <source>
        <dbReference type="ARBA" id="ARBA00022679"/>
    </source>
</evidence>
<gene>
    <name evidence="4 6" type="primary">mtnP</name>
    <name evidence="6" type="ORF">PP769_02920</name>
</gene>
<feature type="domain" description="Nucleoside phosphorylase" evidence="5">
    <location>
        <begin position="21"/>
        <end position="259"/>
    </location>
</feature>
<evidence type="ECO:0000259" key="5">
    <source>
        <dbReference type="Pfam" id="PF01048"/>
    </source>
</evidence>
<comment type="subunit">
    <text evidence="4">Homohexamer. Dimer of a homotrimer.</text>
</comment>
<comment type="function">
    <text evidence="4">Catalyzes the reversible phosphorylation of S-methyl-5'-thioadenosine (MTA) to adenine and 5-methylthioribose-1-phosphate. Involved in the breakdown of MTA, a major by-product of polyamine biosynthesis. Responsible for the first step in the methionine salvage pathway after MTA has been generated from S-adenosylmethionine. Has broad substrate specificity with 6-aminopurine nucleosides as preferred substrates.</text>
</comment>
<dbReference type="Gene3D" id="3.40.50.1580">
    <property type="entry name" value="Nucleoside phosphorylase domain"/>
    <property type="match status" value="1"/>
</dbReference>
<reference evidence="6 7" key="1">
    <citation type="submission" date="2023-01" db="EMBL/GenBank/DDBJ databases">
        <title>Cultivation and genomic characterization of new, ubiquitous marine nitrite-oxidizing bacteria from the Nitrospirales.</title>
        <authorList>
            <person name="Mueller A.J."/>
            <person name="Daebeler A."/>
            <person name="Herbold C.W."/>
            <person name="Kirkegaard R.H."/>
            <person name="Daims H."/>
        </authorList>
    </citation>
    <scope>NUCLEOTIDE SEQUENCE [LARGE SCALE GENOMIC DNA]</scope>
    <source>
        <strain evidence="6 7">VA</strain>
    </source>
</reference>
<comment type="pathway">
    <text evidence="4">Amino-acid biosynthesis; L-methionine biosynthesis via salvage pathway; S-methyl-5-thio-alpha-D-ribose 1-phosphate from S-methyl-5'-thioadenosine (phosphorylase route): step 1/1.</text>
</comment>
<protein>
    <recommendedName>
        <fullName evidence="4">S-methyl-5'-thioadenosine phosphorylase</fullName>
        <ecNumber evidence="4">2.4.2.28</ecNumber>
    </recommendedName>
    <alternativeName>
        <fullName evidence="4">5'-methylthioadenosine phosphorylase</fullName>
        <shortName evidence="4">MTA phosphorylase</shortName>
        <shortName evidence="4">MTAP</shortName>
    </alternativeName>
</protein>
<dbReference type="AlphaFoldDB" id="A0AA96GJC3"/>
<dbReference type="KEGG" id="nall:PP769_02920"/>
<dbReference type="CDD" id="cd09010">
    <property type="entry name" value="MTAP_SsMTAPII_like_MTIP"/>
    <property type="match status" value="1"/>
</dbReference>
<feature type="binding site" evidence="4">
    <location>
        <position position="27"/>
    </location>
    <ligand>
        <name>phosphate</name>
        <dbReference type="ChEBI" id="CHEBI:43474"/>
    </ligand>
</feature>
<keyword evidence="3 4" id="KW-0660">Purine salvage</keyword>
<evidence type="ECO:0000256" key="3">
    <source>
        <dbReference type="ARBA" id="ARBA00022726"/>
    </source>
</evidence>
<feature type="binding site" evidence="4">
    <location>
        <begin position="69"/>
        <end position="70"/>
    </location>
    <ligand>
        <name>phosphate</name>
        <dbReference type="ChEBI" id="CHEBI:43474"/>
    </ligand>
</feature>
<dbReference type="GO" id="GO:0006166">
    <property type="term" value="P:purine ribonucleoside salvage"/>
    <property type="evidence" value="ECO:0007669"/>
    <property type="project" value="UniProtKB-KW"/>
</dbReference>
<dbReference type="EC" id="2.4.2.28" evidence="4"/>
<dbReference type="GO" id="GO:0017061">
    <property type="term" value="F:S-methyl-5-thioadenosine phosphorylase activity"/>
    <property type="evidence" value="ECO:0007669"/>
    <property type="project" value="UniProtKB-UniRule"/>
</dbReference>
<comment type="catalytic activity">
    <reaction evidence="4">
        <text>S-methyl-5'-thioadenosine + phosphate = 5-(methylsulfanyl)-alpha-D-ribose 1-phosphate + adenine</text>
        <dbReference type="Rhea" id="RHEA:11852"/>
        <dbReference type="ChEBI" id="CHEBI:16708"/>
        <dbReference type="ChEBI" id="CHEBI:17509"/>
        <dbReference type="ChEBI" id="CHEBI:43474"/>
        <dbReference type="ChEBI" id="CHEBI:58533"/>
        <dbReference type="EC" id="2.4.2.28"/>
    </reaction>
</comment>
<dbReference type="EMBL" id="CP116967">
    <property type="protein sequence ID" value="WNM58736.1"/>
    <property type="molecule type" value="Genomic_DNA"/>
</dbReference>
<keyword evidence="1 4" id="KW-0328">Glycosyltransferase</keyword>
<dbReference type="RefSeq" id="WP_312644943.1">
    <property type="nucleotide sequence ID" value="NZ_CP116967.1"/>
</dbReference>
<feature type="binding site" evidence="4">
    <location>
        <position position="201"/>
    </location>
    <ligand>
        <name>phosphate</name>
        <dbReference type="ChEBI" id="CHEBI:43474"/>
    </ligand>
</feature>
<evidence type="ECO:0000256" key="4">
    <source>
        <dbReference type="HAMAP-Rule" id="MF_01963"/>
    </source>
</evidence>
<dbReference type="Pfam" id="PF01048">
    <property type="entry name" value="PNP_UDP_1"/>
    <property type="match status" value="1"/>
</dbReference>
<dbReference type="HAMAP" id="MF_01963">
    <property type="entry name" value="MTAP"/>
    <property type="match status" value="1"/>
</dbReference>
<sequence>MTENEEAKTKRPSLRTQKAQIGIIGGSGLYEMEGFTNLKEVRMATPFGKPSDAIIVGTLHGMRVAFLARHGRGHRTLPSAINYRANIHALKALGVTRIFSISAVGSMKESIRPGDFVLPDQFIDRTTQRANTFFDQGIVAHVAFADPLCGTLSSVLEKASLGAPVRVHRPGTYLCIEGPQFSSRAESFLYRQWGVDVIGMTNIPEAKLAREAEICYATLALVTDYDCWHETEDAVSVGAILSIMHQNVETAKIVLRHALELAKDLGPCSCQTALEHAVITPLNRISPALRKRYQLLLRRHLLSTTLHSKKRA</sequence>
<evidence type="ECO:0000313" key="6">
    <source>
        <dbReference type="EMBL" id="WNM58736.1"/>
    </source>
</evidence>
<dbReference type="FunFam" id="3.40.50.1580:FF:000012">
    <property type="entry name" value="Probable 6-oxopurine nucleoside phosphorylase"/>
    <property type="match status" value="1"/>
</dbReference>
<proteinExistence type="inferred from homology"/>
<dbReference type="InterPro" id="IPR000845">
    <property type="entry name" value="Nucleoside_phosphorylase_d"/>
</dbReference>
<dbReference type="SUPFAM" id="SSF53167">
    <property type="entry name" value="Purine and uridine phosphorylases"/>
    <property type="match status" value="1"/>
</dbReference>
<feature type="site" description="Important for substrate specificity" evidence="4">
    <location>
        <position position="237"/>
    </location>
</feature>
<comment type="similarity">
    <text evidence="4">Belongs to the PNP/MTAP phosphorylase family. MTAP subfamily.</text>
</comment>